<reference evidence="1 2" key="1">
    <citation type="journal article" date="2020" name="Nature">
        <title>Isolation of an archaeon at the prokaryote-eukaryote interface.</title>
        <authorList>
            <person name="Imachi H."/>
            <person name="Nobu M.K."/>
            <person name="Nakahara N."/>
            <person name="Morono Y."/>
            <person name="Ogawara M."/>
            <person name="Takaki Y."/>
            <person name="Takano Y."/>
            <person name="Uematsu K."/>
            <person name="Ikuta T."/>
            <person name="Ito M."/>
            <person name="Matsui Y."/>
            <person name="Miyazaki M."/>
            <person name="Murata K."/>
            <person name="Saito Y."/>
            <person name="Sakai S."/>
            <person name="Song C."/>
            <person name="Tasumi E."/>
            <person name="Yamanaka Y."/>
            <person name="Yamaguchi T."/>
            <person name="Kamagata Y."/>
            <person name="Tamaki H."/>
            <person name="Takai K."/>
        </authorList>
    </citation>
    <scope>NUCLEOTIDE SEQUENCE [LARGE SCALE GENOMIC DNA]</scope>
    <source>
        <strain evidence="1 2">MK-D1</strain>
    </source>
</reference>
<dbReference type="KEGG" id="psyt:DSAG12_02803"/>
<sequence length="356" mass="41419">MSKITTESKKIAQKFFKSKEFFPIETKFGEAETIRLTKRPRKAITEIIDIYSNDLHIGMFIGIEKIGSKLIFGPAGMNRSHSYRGILNFTFIKLLEYFGLDGVKSITIDVPEDMEFKNFLSSLGFTKSGSKLLLEIKIKNFLSYLEKNPTEIASQVGQIRNIIQMNATEIDDQKLNEMVDKIVDKIKNMDPLGKSFWDNRKIAQLNYYLSTAIVFASELEKEEFLDLFIKTTVCSLDTHVREPYLEDIFLALEGKRIFDMPYVQIMIEKIRSLMPEEIKALEKEKDHFRKWVYDHLPTWKLNDKLVLETRIKIIKDSQLTLNDFGGNIQLDYFNIIQSLIDHYNGANIFFGMNNRV</sequence>
<keyword evidence="2" id="KW-1185">Reference proteome</keyword>
<organism evidence="1 2">
    <name type="scientific">Promethearchaeum syntrophicum</name>
    <dbReference type="NCBI Taxonomy" id="2594042"/>
    <lineage>
        <taxon>Archaea</taxon>
        <taxon>Promethearchaeati</taxon>
        <taxon>Promethearchaeota</taxon>
        <taxon>Promethearchaeia</taxon>
        <taxon>Promethearchaeales</taxon>
        <taxon>Promethearchaeaceae</taxon>
        <taxon>Promethearchaeum</taxon>
    </lineage>
</organism>
<gene>
    <name evidence="1" type="ORF">DSAG12_02803</name>
</gene>
<evidence type="ECO:0000313" key="2">
    <source>
        <dbReference type="Proteomes" id="UP000321408"/>
    </source>
</evidence>
<evidence type="ECO:0000313" key="1">
    <source>
        <dbReference type="EMBL" id="QEE16972.1"/>
    </source>
</evidence>
<name>A0A5B9DCW7_9ARCH</name>
<protein>
    <submittedName>
        <fullName evidence="1">Uncharacterized protein</fullName>
    </submittedName>
</protein>
<accession>A0A5B9DCW7</accession>
<dbReference type="AlphaFoldDB" id="A0A5B9DCW7"/>
<dbReference type="GeneID" id="41330782"/>
<dbReference type="EMBL" id="CP042905">
    <property type="protein sequence ID" value="QEE16972.1"/>
    <property type="molecule type" value="Genomic_DNA"/>
</dbReference>
<dbReference type="RefSeq" id="WP_147663895.1">
    <property type="nucleotide sequence ID" value="NZ_CP042905.2"/>
</dbReference>
<dbReference type="Proteomes" id="UP000321408">
    <property type="component" value="Chromosome"/>
</dbReference>
<reference evidence="1 2" key="2">
    <citation type="journal article" date="2024" name="Int. J. Syst. Evol. Microbiol.">
        <title>Promethearchaeum syntrophicum gen. nov., sp. nov., an anaerobic, obligately syntrophic archaeon, the first isolate of the lineage 'Asgard' archaea, and proposal of the new archaeal phylum Promethearchaeota phyl. nov. and kingdom Promethearchaeati regn. nov.</title>
        <authorList>
            <person name="Imachi H."/>
            <person name="Nobu M.K."/>
            <person name="Kato S."/>
            <person name="Takaki Y."/>
            <person name="Miyazaki M."/>
            <person name="Miyata M."/>
            <person name="Ogawara M."/>
            <person name="Saito Y."/>
            <person name="Sakai S."/>
            <person name="Tahara Y.O."/>
            <person name="Takano Y."/>
            <person name="Tasumi E."/>
            <person name="Uematsu K."/>
            <person name="Yoshimura T."/>
            <person name="Itoh T."/>
            <person name="Ohkuma M."/>
            <person name="Takai K."/>
        </authorList>
    </citation>
    <scope>NUCLEOTIDE SEQUENCE [LARGE SCALE GENOMIC DNA]</scope>
    <source>
        <strain evidence="1 2">MK-D1</strain>
    </source>
</reference>
<proteinExistence type="predicted"/>